<dbReference type="Proteomes" id="UP000381260">
    <property type="component" value="Chromosome"/>
</dbReference>
<gene>
    <name evidence="2" type="ORF">GHV41_09820</name>
</gene>
<evidence type="ECO:0000256" key="1">
    <source>
        <dbReference type="SAM" id="SignalP"/>
    </source>
</evidence>
<proteinExistence type="predicted"/>
<organism evidence="2 3">
    <name type="scientific">Serratia proteamaculans</name>
    <dbReference type="NCBI Taxonomy" id="28151"/>
    <lineage>
        <taxon>Bacteria</taxon>
        <taxon>Pseudomonadati</taxon>
        <taxon>Pseudomonadota</taxon>
        <taxon>Gammaproteobacteria</taxon>
        <taxon>Enterobacterales</taxon>
        <taxon>Yersiniaceae</taxon>
        <taxon>Serratia</taxon>
    </lineage>
</organism>
<evidence type="ECO:0000313" key="2">
    <source>
        <dbReference type="EMBL" id="QGH61122.1"/>
    </source>
</evidence>
<feature type="signal peptide" evidence="1">
    <location>
        <begin position="1"/>
        <end position="22"/>
    </location>
</feature>
<evidence type="ECO:0000313" key="3">
    <source>
        <dbReference type="Proteomes" id="UP000381260"/>
    </source>
</evidence>
<accession>A0A5Q2V6K7</accession>
<evidence type="ECO:0008006" key="4">
    <source>
        <dbReference type="Google" id="ProtNLM"/>
    </source>
</evidence>
<protein>
    <recommendedName>
        <fullName evidence="4">Lipoprotein</fullName>
    </recommendedName>
</protein>
<keyword evidence="1" id="KW-0732">Signal</keyword>
<name>A0A5Q2V6K7_SERPR</name>
<dbReference type="EMBL" id="CP045913">
    <property type="protein sequence ID" value="QGH61122.1"/>
    <property type="molecule type" value="Genomic_DNA"/>
</dbReference>
<sequence length="106" mass="11395">MTMRFCTLLLGTALILSGCAVKNDNTRVGFIGLSYHSNIEKLPNGDYTAEVEASPGRGRVTGAESLVAKDAADYCKLQNKAMKEVKSETDSHLLVNGVAKLVFQCV</sequence>
<dbReference type="RefSeq" id="WP_153858390.1">
    <property type="nucleotide sequence ID" value="NZ_CP045913.1"/>
</dbReference>
<reference evidence="2 3" key="1">
    <citation type="submission" date="2019-11" db="EMBL/GenBank/DDBJ databases">
        <title>The Phosphoenolpyruvate Phosphotransferase System Regulates Serratia proteamaculans 336X Biofilm Formation and Wheat Roots colonization.</title>
        <authorList>
            <person name="Liu F."/>
        </authorList>
    </citation>
    <scope>NUCLEOTIDE SEQUENCE [LARGE SCALE GENOMIC DNA]</scope>
    <source>
        <strain evidence="2 3">336X</strain>
    </source>
</reference>
<feature type="chain" id="PRO_5024317147" description="Lipoprotein" evidence="1">
    <location>
        <begin position="23"/>
        <end position="106"/>
    </location>
</feature>
<dbReference type="PROSITE" id="PS51257">
    <property type="entry name" value="PROKAR_LIPOPROTEIN"/>
    <property type="match status" value="1"/>
</dbReference>
<dbReference type="AlphaFoldDB" id="A0A5Q2V6K7"/>